<evidence type="ECO:0000256" key="3">
    <source>
        <dbReference type="ARBA" id="ARBA00022448"/>
    </source>
</evidence>
<evidence type="ECO:0000256" key="13">
    <source>
        <dbReference type="ARBA" id="ARBA00023228"/>
    </source>
</evidence>
<feature type="transmembrane region" description="Helical" evidence="16">
    <location>
        <begin position="346"/>
        <end position="365"/>
    </location>
</feature>
<feature type="region of interest" description="Disordered" evidence="15">
    <location>
        <begin position="784"/>
        <end position="809"/>
    </location>
</feature>
<dbReference type="CDD" id="cd23695">
    <property type="entry name" value="mS26_Tt"/>
    <property type="match status" value="1"/>
</dbReference>
<evidence type="ECO:0000259" key="17">
    <source>
        <dbReference type="Pfam" id="PF01490"/>
    </source>
</evidence>
<evidence type="ECO:0000256" key="6">
    <source>
        <dbReference type="ARBA" id="ARBA00022753"/>
    </source>
</evidence>
<keyword evidence="5" id="KW-0479">Metal-binding</keyword>
<dbReference type="PANTHER" id="PTHR22950">
    <property type="entry name" value="AMINO ACID TRANSPORTER"/>
    <property type="match status" value="1"/>
</dbReference>
<feature type="transmembrane region" description="Helical" evidence="16">
    <location>
        <begin position="35"/>
        <end position="58"/>
    </location>
</feature>
<dbReference type="EMBL" id="CAJJDO010000003">
    <property type="protein sequence ID" value="CAD8133934.1"/>
    <property type="molecule type" value="Genomic_DNA"/>
</dbReference>
<evidence type="ECO:0000256" key="2">
    <source>
        <dbReference type="ARBA" id="ARBA00004155"/>
    </source>
</evidence>
<evidence type="ECO:0000256" key="9">
    <source>
        <dbReference type="ARBA" id="ARBA00023053"/>
    </source>
</evidence>
<evidence type="ECO:0000256" key="15">
    <source>
        <dbReference type="SAM" id="MobiDB-lite"/>
    </source>
</evidence>
<feature type="compositionally biased region" description="Basic and acidic residues" evidence="15">
    <location>
        <begin position="784"/>
        <end position="808"/>
    </location>
</feature>
<dbReference type="InterPro" id="IPR013057">
    <property type="entry name" value="AA_transpt_TM"/>
</dbReference>
<dbReference type="AlphaFoldDB" id="A0A8S1S4R7"/>
<evidence type="ECO:0000256" key="12">
    <source>
        <dbReference type="ARBA" id="ARBA00023180"/>
    </source>
</evidence>
<gene>
    <name evidence="18" type="ORF">PPENT_87.1.T0030049</name>
</gene>
<keyword evidence="19" id="KW-1185">Reference proteome</keyword>
<feature type="transmembrane region" description="Helical" evidence="16">
    <location>
        <begin position="107"/>
        <end position="140"/>
    </location>
</feature>
<keyword evidence="9" id="KW-0915">Sodium</keyword>
<feature type="transmembrane region" description="Helical" evidence="16">
    <location>
        <begin position="64"/>
        <end position="86"/>
    </location>
</feature>
<evidence type="ECO:0000256" key="8">
    <source>
        <dbReference type="ARBA" id="ARBA00022989"/>
    </source>
</evidence>
<keyword evidence="4 16" id="KW-0812">Transmembrane</keyword>
<feature type="transmembrane region" description="Helical" evidence="16">
    <location>
        <begin position="307"/>
        <end position="325"/>
    </location>
</feature>
<feature type="transmembrane region" description="Helical" evidence="16">
    <location>
        <begin position="371"/>
        <end position="392"/>
    </location>
</feature>
<evidence type="ECO:0000256" key="4">
    <source>
        <dbReference type="ARBA" id="ARBA00022692"/>
    </source>
</evidence>
<evidence type="ECO:0000256" key="10">
    <source>
        <dbReference type="ARBA" id="ARBA00023136"/>
    </source>
</evidence>
<dbReference type="OrthoDB" id="312508at2759"/>
<keyword evidence="13" id="KW-0458">Lysosome</keyword>
<dbReference type="Pfam" id="PF01490">
    <property type="entry name" value="Aa_trans"/>
    <property type="match status" value="1"/>
</dbReference>
<feature type="transmembrane region" description="Helical" evidence="16">
    <location>
        <begin position="430"/>
        <end position="449"/>
    </location>
</feature>
<evidence type="ECO:0000256" key="7">
    <source>
        <dbReference type="ARBA" id="ARBA00022970"/>
    </source>
</evidence>
<organism evidence="18 19">
    <name type="scientific">Paramecium pentaurelia</name>
    <dbReference type="NCBI Taxonomy" id="43138"/>
    <lineage>
        <taxon>Eukaryota</taxon>
        <taxon>Sar</taxon>
        <taxon>Alveolata</taxon>
        <taxon>Ciliophora</taxon>
        <taxon>Intramacronucleata</taxon>
        <taxon>Oligohymenophorea</taxon>
        <taxon>Peniculida</taxon>
        <taxon>Parameciidae</taxon>
        <taxon>Paramecium</taxon>
    </lineage>
</organism>
<comment type="similarity">
    <text evidence="14">Belongs to the amino acid/polyamine transporter 2 family. SLC38A9 subfamily.</text>
</comment>
<keyword evidence="10 16" id="KW-0472">Membrane</keyword>
<dbReference type="GO" id="GO:0031902">
    <property type="term" value="C:late endosome membrane"/>
    <property type="evidence" value="ECO:0007669"/>
    <property type="project" value="UniProtKB-SubCell"/>
</dbReference>
<dbReference type="GO" id="GO:0005765">
    <property type="term" value="C:lysosomal membrane"/>
    <property type="evidence" value="ECO:0007669"/>
    <property type="project" value="UniProtKB-SubCell"/>
</dbReference>
<evidence type="ECO:0000256" key="14">
    <source>
        <dbReference type="ARBA" id="ARBA00038442"/>
    </source>
</evidence>
<evidence type="ECO:0000313" key="18">
    <source>
        <dbReference type="EMBL" id="CAD8133934.1"/>
    </source>
</evidence>
<feature type="domain" description="Amino acid transporter transmembrane" evidence="17">
    <location>
        <begin position="29"/>
        <end position="402"/>
    </location>
</feature>
<evidence type="ECO:0000256" key="16">
    <source>
        <dbReference type="SAM" id="Phobius"/>
    </source>
</evidence>
<evidence type="ECO:0000256" key="1">
    <source>
        <dbReference type="ARBA" id="ARBA00004107"/>
    </source>
</evidence>
<keyword evidence="7" id="KW-0029">Amino-acid transport</keyword>
<proteinExistence type="inferred from homology"/>
<comment type="caution">
    <text evidence="18">The sequence shown here is derived from an EMBL/GenBank/DDBJ whole genome shotgun (WGS) entry which is preliminary data.</text>
</comment>
<protein>
    <recommendedName>
        <fullName evidence="17">Amino acid transporter transmembrane domain-containing protein</fullName>
    </recommendedName>
</protein>
<keyword evidence="8 16" id="KW-1133">Transmembrane helix</keyword>
<feature type="transmembrane region" description="Helical" evidence="16">
    <location>
        <begin position="231"/>
        <end position="250"/>
    </location>
</feature>
<accession>A0A8S1S4R7</accession>
<keyword evidence="11" id="KW-1015">Disulfide bond</keyword>
<feature type="transmembrane region" description="Helical" evidence="16">
    <location>
        <begin position="262"/>
        <end position="287"/>
    </location>
</feature>
<dbReference type="Proteomes" id="UP000689195">
    <property type="component" value="Unassembled WGS sequence"/>
</dbReference>
<feature type="transmembrane region" description="Helical" evidence="16">
    <location>
        <begin position="189"/>
        <end position="211"/>
    </location>
</feature>
<name>A0A8S1S4R7_9CILI</name>
<keyword evidence="12" id="KW-0325">Glycoprotein</keyword>
<dbReference type="PANTHER" id="PTHR22950:SF244">
    <property type="entry name" value="NEUTRAL AMINO ACID TRANSPORTER 9"/>
    <property type="match status" value="1"/>
</dbReference>
<dbReference type="GO" id="GO:0015179">
    <property type="term" value="F:L-amino acid transmembrane transporter activity"/>
    <property type="evidence" value="ECO:0007669"/>
    <property type="project" value="TreeGrafter"/>
</dbReference>
<reference evidence="18" key="1">
    <citation type="submission" date="2021-01" db="EMBL/GenBank/DDBJ databases">
        <authorList>
            <consortium name="Genoscope - CEA"/>
            <person name="William W."/>
        </authorList>
    </citation>
    <scope>NUCLEOTIDE SEQUENCE</scope>
</reference>
<keyword evidence="6" id="KW-0967">Endosome</keyword>
<evidence type="ECO:0000256" key="11">
    <source>
        <dbReference type="ARBA" id="ARBA00023157"/>
    </source>
</evidence>
<dbReference type="GO" id="GO:0046872">
    <property type="term" value="F:metal ion binding"/>
    <property type="evidence" value="ECO:0007669"/>
    <property type="project" value="UniProtKB-KW"/>
</dbReference>
<comment type="subcellular location">
    <subcellularLocation>
        <location evidence="1">Late endosome membrane</location>
        <topology evidence="1">Multi-pass membrane protein</topology>
    </subcellularLocation>
    <subcellularLocation>
        <location evidence="2">Lysosome membrane</location>
        <topology evidence="2">Multi-pass membrane protein</topology>
    </subcellularLocation>
</comment>
<evidence type="ECO:0000256" key="5">
    <source>
        <dbReference type="ARBA" id="ARBA00022723"/>
    </source>
</evidence>
<evidence type="ECO:0000313" key="19">
    <source>
        <dbReference type="Proteomes" id="UP000689195"/>
    </source>
</evidence>
<feature type="transmembrane region" description="Helical" evidence="16">
    <location>
        <begin position="160"/>
        <end position="177"/>
    </location>
</feature>
<keyword evidence="3" id="KW-0813">Transport</keyword>
<sequence length="1016" mass="118153">MEETQIKHRKPSKSSSVLSMLAIQRPDKTQSSLQTIVGIVNSMVGSLCLVLPLVFLNYGVISCTVIMIILGFVQYNTCSLLILHLKDDEIDTEHMIKRILGKPWMQAFRFCSGTLLFIVGIIYFQLINLTLYPIITYILSYNDIEFADATENFVFNKYSIQWQALIVFLPLSTLLLIKDITTIVKIAHYGVIALFAYGIFIIYIFIVNLTSEDISQKFQQITLWSWEFSQPAGQFALAFMIHNAIGQLMKNNEKRDNNSRDLAIAYTVAGIIYGIVGIFGSIGILGLNNTNDAQTILNCFNKSDVEIIIIESLFLVHLVTAFPIFNNISKYQILEVLYPKKEPSKLVYWGFSILFMVLCLTIQILNIPVGVVISFDGAVCGFLLVYIVPISLHLKCYQTQNKVTLIGDEDDEIDTQTKCVNHKDKNSIPMFARIAFYVLIMGIGIYNLIRQLVCIPSFNYKLRRPAPKMSEYDKERIEYKHLMNQYRSRIVKDFWEEQTKIENQYIDDYLAKEKAKQERLDIHRRNQTVIQTFNATQQFNKLQDIRRVRNERVKKYLVEQDIKKMNRQQIIRVLNEESKNWISDKNSYEKLVGNLLIPDTVLDEMSYYHDLQEKAILYETAQYDEIDKLNDPNIQLEWKNRLGMPLYQRIVTLIKFLKQDNLLGNLKFEWDTCQAIILTDKKLSEKEMAEQLDKVNSAFQTVIAQKIEELETNPVKRLEEMNKQLIRLYNLLELWDKYITIVKMDNSTAQQIMQAAKSQINLFESEGGKDYMITNDNSLIEKFDGKETQNKDEKDDKYISADETHTDSEDIDLENLQKKKETKDIYGGRTTKSYEFDTERIKDKDQEFSKLVEELFAKAEAKAKEANLEFESNYRKNPHLKVFYSDNLNPPNVPDAKSVFEGVDLEQLFPSEILNDETKTPYLDFKNVEDIENHYYELKAIYSLRKQGEQNILVNPDVQKFNTTITAQTYKQILNNLEVPEEYSKLKQDTQKLVDAVGEIKVTDADFLLKIWNYYN</sequence>